<sequence>MRTVALVPLLAVLGACSSIQRADGVAGEEGDAPAADSAGGDRALLWEEAVSTFDGSAYTYRVLVFPSESAARACHDRFVPASCRQATLSWREVDTRSNEIPLPLREHVLALSPAGLSDPFPAPTGSGWLLVDVERQKPSKFVGAVDPQAWLAKYAATALPRPRDLRTDPVLVARRARNRVRTSADLAAALESGAIAPAQLDDRLSNGATLLLKAIYLGDRSLVESLLASGARADKCGLSACPLTTAVLLRERDAVLLLLEYVHAVEELIVIGWPAPGAHAGADARRTVRLSGYDGPGLAVLMGVMPPLGTATDLFQPLRFTLRFRP</sequence>
<proteinExistence type="predicted"/>
<dbReference type="InterPro" id="IPR036770">
    <property type="entry name" value="Ankyrin_rpt-contain_sf"/>
</dbReference>
<gene>
    <name evidence="1" type="ORF">AMOR_06320</name>
</gene>
<reference evidence="2" key="1">
    <citation type="journal article" date="2022" name="Int. J. Syst. Evol. Microbiol.">
        <title>Anaeromyxobacter oryzae sp. nov., Anaeromyxobacter diazotrophicus sp. nov. and Anaeromyxobacter paludicola sp. nov., isolated from paddy soils.</title>
        <authorList>
            <person name="Itoh H."/>
            <person name="Xu Z."/>
            <person name="Mise K."/>
            <person name="Masuda Y."/>
            <person name="Ushijima N."/>
            <person name="Hayakawa C."/>
            <person name="Shiratori Y."/>
            <person name="Senoo K."/>
        </authorList>
    </citation>
    <scope>NUCLEOTIDE SEQUENCE [LARGE SCALE GENOMIC DNA]</scope>
    <source>
        <strain evidence="2">Red232</strain>
    </source>
</reference>
<evidence type="ECO:0008006" key="3">
    <source>
        <dbReference type="Google" id="ProtNLM"/>
    </source>
</evidence>
<protein>
    <recommendedName>
        <fullName evidence="3">Ankyrin repeat domain-containing protein</fullName>
    </recommendedName>
</protein>
<keyword evidence="2" id="KW-1185">Reference proteome</keyword>
<dbReference type="EMBL" id="AP025591">
    <property type="protein sequence ID" value="BDG01636.1"/>
    <property type="molecule type" value="Genomic_DNA"/>
</dbReference>
<dbReference type="Proteomes" id="UP001162891">
    <property type="component" value="Chromosome"/>
</dbReference>
<name>A0ABM7WQ94_9BACT</name>
<dbReference type="Gene3D" id="1.25.40.20">
    <property type="entry name" value="Ankyrin repeat-containing domain"/>
    <property type="match status" value="1"/>
</dbReference>
<dbReference type="RefSeq" id="WP_248358350.1">
    <property type="nucleotide sequence ID" value="NZ_AP025591.1"/>
</dbReference>
<accession>A0ABM7WQ94</accession>
<evidence type="ECO:0000313" key="1">
    <source>
        <dbReference type="EMBL" id="BDG01636.1"/>
    </source>
</evidence>
<dbReference type="PROSITE" id="PS51257">
    <property type="entry name" value="PROKAR_LIPOPROTEIN"/>
    <property type="match status" value="1"/>
</dbReference>
<dbReference type="SUPFAM" id="SSF48403">
    <property type="entry name" value="Ankyrin repeat"/>
    <property type="match status" value="1"/>
</dbReference>
<evidence type="ECO:0000313" key="2">
    <source>
        <dbReference type="Proteomes" id="UP001162891"/>
    </source>
</evidence>
<organism evidence="1 2">
    <name type="scientific">Anaeromyxobacter oryzae</name>
    <dbReference type="NCBI Taxonomy" id="2918170"/>
    <lineage>
        <taxon>Bacteria</taxon>
        <taxon>Pseudomonadati</taxon>
        <taxon>Myxococcota</taxon>
        <taxon>Myxococcia</taxon>
        <taxon>Myxococcales</taxon>
        <taxon>Cystobacterineae</taxon>
        <taxon>Anaeromyxobacteraceae</taxon>
        <taxon>Anaeromyxobacter</taxon>
    </lineage>
</organism>